<evidence type="ECO:0000259" key="3">
    <source>
        <dbReference type="PROSITE" id="PS50075"/>
    </source>
</evidence>
<keyword evidence="2" id="KW-0597">Phosphoprotein</keyword>
<dbReference type="PROSITE" id="PS50075">
    <property type="entry name" value="CARRIER"/>
    <property type="match status" value="1"/>
</dbReference>
<gene>
    <name evidence="4" type="ORF">S01H1_08118</name>
</gene>
<evidence type="ECO:0000256" key="2">
    <source>
        <dbReference type="ARBA" id="ARBA00022553"/>
    </source>
</evidence>
<dbReference type="Gene3D" id="1.10.1200.10">
    <property type="entry name" value="ACP-like"/>
    <property type="match status" value="1"/>
</dbReference>
<dbReference type="AlphaFoldDB" id="X0SDP3"/>
<dbReference type="SUPFAM" id="SSF47336">
    <property type="entry name" value="ACP-like"/>
    <property type="match status" value="1"/>
</dbReference>
<organism evidence="4">
    <name type="scientific">marine sediment metagenome</name>
    <dbReference type="NCBI Taxonomy" id="412755"/>
    <lineage>
        <taxon>unclassified sequences</taxon>
        <taxon>metagenomes</taxon>
        <taxon>ecological metagenomes</taxon>
    </lineage>
</organism>
<comment type="caution">
    <text evidence="4">The sequence shown here is derived from an EMBL/GenBank/DDBJ whole genome shotgun (WGS) entry which is preliminary data.</text>
</comment>
<dbReference type="Pfam" id="PF00550">
    <property type="entry name" value="PP-binding"/>
    <property type="match status" value="1"/>
</dbReference>
<accession>X0SDP3</accession>
<dbReference type="PROSITE" id="PS00012">
    <property type="entry name" value="PHOSPHOPANTETHEINE"/>
    <property type="match status" value="1"/>
</dbReference>
<keyword evidence="1" id="KW-0596">Phosphopantetheine</keyword>
<feature type="non-terminal residue" evidence="4">
    <location>
        <position position="68"/>
    </location>
</feature>
<proteinExistence type="predicted"/>
<name>X0SDP3_9ZZZZ</name>
<evidence type="ECO:0000313" key="4">
    <source>
        <dbReference type="EMBL" id="GAF74002.1"/>
    </source>
</evidence>
<dbReference type="InterPro" id="IPR036736">
    <property type="entry name" value="ACP-like_sf"/>
</dbReference>
<protein>
    <recommendedName>
        <fullName evidence="3">Carrier domain-containing protein</fullName>
    </recommendedName>
</protein>
<reference evidence="4" key="1">
    <citation type="journal article" date="2014" name="Front. Microbiol.">
        <title>High frequency of phylogenetically diverse reductive dehalogenase-homologous genes in deep subseafloor sedimentary metagenomes.</title>
        <authorList>
            <person name="Kawai M."/>
            <person name="Futagami T."/>
            <person name="Toyoda A."/>
            <person name="Takaki Y."/>
            <person name="Nishi S."/>
            <person name="Hori S."/>
            <person name="Arai W."/>
            <person name="Tsubouchi T."/>
            <person name="Morono Y."/>
            <person name="Uchiyama I."/>
            <person name="Ito T."/>
            <person name="Fujiyama A."/>
            <person name="Inagaki F."/>
            <person name="Takami H."/>
        </authorList>
    </citation>
    <scope>NUCLEOTIDE SEQUENCE</scope>
    <source>
        <strain evidence="4">Expedition CK06-06</strain>
    </source>
</reference>
<dbReference type="InterPro" id="IPR009081">
    <property type="entry name" value="PP-bd_ACP"/>
</dbReference>
<feature type="domain" description="Carrier" evidence="3">
    <location>
        <begin position="1"/>
        <end position="68"/>
    </location>
</feature>
<sequence>MTEQEIIDMTNQVFRESFEIEEKKLKPQMNIFDDLGLDSLDIVDLVVALQQKFGVKIRNDERVRNIRT</sequence>
<evidence type="ECO:0000256" key="1">
    <source>
        <dbReference type="ARBA" id="ARBA00022450"/>
    </source>
</evidence>
<dbReference type="InterPro" id="IPR006162">
    <property type="entry name" value="Ppantetheine_attach_site"/>
</dbReference>
<dbReference type="EMBL" id="BARS01004164">
    <property type="protein sequence ID" value="GAF74002.1"/>
    <property type="molecule type" value="Genomic_DNA"/>
</dbReference>